<evidence type="ECO:0000313" key="1">
    <source>
        <dbReference type="EMBL" id="PXF43633.1"/>
    </source>
</evidence>
<keyword evidence="2" id="KW-1185">Reference proteome</keyword>
<dbReference type="AlphaFoldDB" id="A0A2V3INK2"/>
<name>A0A2V3INK2_9FLOR</name>
<proteinExistence type="predicted"/>
<dbReference type="Proteomes" id="UP000247409">
    <property type="component" value="Unassembled WGS sequence"/>
</dbReference>
<dbReference type="EMBL" id="NBIV01000117">
    <property type="protein sequence ID" value="PXF43633.1"/>
    <property type="molecule type" value="Genomic_DNA"/>
</dbReference>
<evidence type="ECO:0000313" key="2">
    <source>
        <dbReference type="Proteomes" id="UP000247409"/>
    </source>
</evidence>
<sequence>MDRIVEVTLFHPVPELQEEIKSDMIKGKNYKAPGEDGITSDILQIDLKDSGGFSSRSGELWAAQNMCL</sequence>
<gene>
    <name evidence="1" type="ORF">BWQ96_06642</name>
</gene>
<reference evidence="1 2" key="1">
    <citation type="journal article" date="2018" name="Mol. Biol. Evol.">
        <title>Analysis of the draft genome of the red seaweed Gracilariopsis chorda provides insights into genome size evolution in Rhodophyta.</title>
        <authorList>
            <person name="Lee J."/>
            <person name="Yang E.C."/>
            <person name="Graf L."/>
            <person name="Yang J.H."/>
            <person name="Qiu H."/>
            <person name="Zel Zion U."/>
            <person name="Chan C.X."/>
            <person name="Stephens T.G."/>
            <person name="Weber A.P.M."/>
            <person name="Boo G.H."/>
            <person name="Boo S.M."/>
            <person name="Kim K.M."/>
            <person name="Shin Y."/>
            <person name="Jung M."/>
            <person name="Lee S.J."/>
            <person name="Yim H.S."/>
            <person name="Lee J.H."/>
            <person name="Bhattacharya D."/>
            <person name="Yoon H.S."/>
        </authorList>
    </citation>
    <scope>NUCLEOTIDE SEQUENCE [LARGE SCALE GENOMIC DNA]</scope>
    <source>
        <strain evidence="1 2">SKKU-2015</strain>
        <tissue evidence="1">Whole body</tissue>
    </source>
</reference>
<comment type="caution">
    <text evidence="1">The sequence shown here is derived from an EMBL/GenBank/DDBJ whole genome shotgun (WGS) entry which is preliminary data.</text>
</comment>
<dbReference type="OrthoDB" id="407509at2759"/>
<organism evidence="1 2">
    <name type="scientific">Gracilariopsis chorda</name>
    <dbReference type="NCBI Taxonomy" id="448386"/>
    <lineage>
        <taxon>Eukaryota</taxon>
        <taxon>Rhodophyta</taxon>
        <taxon>Florideophyceae</taxon>
        <taxon>Rhodymeniophycidae</taxon>
        <taxon>Gracilariales</taxon>
        <taxon>Gracilariaceae</taxon>
        <taxon>Gracilariopsis</taxon>
    </lineage>
</organism>
<accession>A0A2V3INK2</accession>
<protein>
    <submittedName>
        <fullName evidence="1">Uncharacterized protein</fullName>
    </submittedName>
</protein>